<accession>A0AAE8SE79</accession>
<proteinExistence type="predicted"/>
<evidence type="ECO:0000313" key="1">
    <source>
        <dbReference type="EMBL" id="SPJ72302.1"/>
    </source>
</evidence>
<sequence length="99" mass="10141">MKISAFAVGVVSVLAGQASGFFFFKPIPIPLFKPIPLNLNLGGGGGGGGGGTAARPACPTPICPKHPDVEQRAKDIDSCEINGFTAVFNKDGSLNRCLP</sequence>
<gene>
    <name evidence="1" type="ORF">FTOL_02030</name>
</gene>
<protein>
    <submittedName>
        <fullName evidence="1">Uncharacterized protein</fullName>
    </submittedName>
</protein>
<comment type="caution">
    <text evidence="1">The sequence shown here is derived from an EMBL/GenBank/DDBJ whole genome shotgun (WGS) entry which is preliminary data.</text>
</comment>
<dbReference type="EMBL" id="ONZP01000056">
    <property type="protein sequence ID" value="SPJ72302.1"/>
    <property type="molecule type" value="Genomic_DNA"/>
</dbReference>
<dbReference type="Proteomes" id="UP001187734">
    <property type="component" value="Unassembled WGS sequence"/>
</dbReference>
<organism evidence="1 2">
    <name type="scientific">Fusarium torulosum</name>
    <dbReference type="NCBI Taxonomy" id="33205"/>
    <lineage>
        <taxon>Eukaryota</taxon>
        <taxon>Fungi</taxon>
        <taxon>Dikarya</taxon>
        <taxon>Ascomycota</taxon>
        <taxon>Pezizomycotina</taxon>
        <taxon>Sordariomycetes</taxon>
        <taxon>Hypocreomycetidae</taxon>
        <taxon>Hypocreales</taxon>
        <taxon>Nectriaceae</taxon>
        <taxon>Fusarium</taxon>
    </lineage>
</organism>
<name>A0AAE8SE79_9HYPO</name>
<keyword evidence="2" id="KW-1185">Reference proteome</keyword>
<evidence type="ECO:0000313" key="2">
    <source>
        <dbReference type="Proteomes" id="UP001187734"/>
    </source>
</evidence>
<dbReference type="AlphaFoldDB" id="A0AAE8SE79"/>
<reference evidence="1" key="1">
    <citation type="submission" date="2018-03" db="EMBL/GenBank/DDBJ databases">
        <authorList>
            <person name="Guldener U."/>
        </authorList>
    </citation>
    <scope>NUCLEOTIDE SEQUENCE</scope>
</reference>